<evidence type="ECO:0000313" key="1">
    <source>
        <dbReference type="EMBL" id="HHE08103.1"/>
    </source>
</evidence>
<organism evidence="1">
    <name type="scientific">Chlorobaculum parvum</name>
    <dbReference type="NCBI Taxonomy" id="274539"/>
    <lineage>
        <taxon>Bacteria</taxon>
        <taxon>Pseudomonadati</taxon>
        <taxon>Chlorobiota</taxon>
        <taxon>Chlorobiia</taxon>
        <taxon>Chlorobiales</taxon>
        <taxon>Chlorobiaceae</taxon>
        <taxon>Chlorobaculum</taxon>
    </lineage>
</organism>
<accession>A0A7C5DEV0</accession>
<dbReference type="InterPro" id="IPR016181">
    <property type="entry name" value="Acyl_CoA_acyltransferase"/>
</dbReference>
<sequence>MMQVELLPVCADDLDEMVSIFNDYVEYSLATGTETPVQVERFEELMCFSPDYPAFVARDEEGSMAGFGLLRSYSSIPAFERTAELTCFLK</sequence>
<gene>
    <name evidence="1" type="ORF">ENL01_04410</name>
</gene>
<dbReference type="EMBL" id="DRSK01000247">
    <property type="protein sequence ID" value="HHE08103.1"/>
    <property type="molecule type" value="Genomic_DNA"/>
</dbReference>
<proteinExistence type="predicted"/>
<dbReference type="Gene3D" id="3.40.630.30">
    <property type="match status" value="1"/>
</dbReference>
<reference evidence="1" key="1">
    <citation type="journal article" date="2020" name="mSystems">
        <title>Genome- and Community-Level Interaction Insights into Carbon Utilization and Element Cycling Functions of Hydrothermarchaeota in Hydrothermal Sediment.</title>
        <authorList>
            <person name="Zhou Z."/>
            <person name="Liu Y."/>
            <person name="Xu W."/>
            <person name="Pan J."/>
            <person name="Luo Z.H."/>
            <person name="Li M."/>
        </authorList>
    </citation>
    <scope>NUCLEOTIDE SEQUENCE [LARGE SCALE GENOMIC DNA]</scope>
    <source>
        <strain evidence="1">HyVt-628</strain>
    </source>
</reference>
<dbReference type="SUPFAM" id="SSF55729">
    <property type="entry name" value="Acyl-CoA N-acyltransferases (Nat)"/>
    <property type="match status" value="1"/>
</dbReference>
<feature type="non-terminal residue" evidence="1">
    <location>
        <position position="90"/>
    </location>
</feature>
<protein>
    <submittedName>
        <fullName evidence="1">N-acetyltransferase</fullName>
    </submittedName>
</protein>
<name>A0A7C5DEV0_9CHLB</name>
<comment type="caution">
    <text evidence="1">The sequence shown here is derived from an EMBL/GenBank/DDBJ whole genome shotgun (WGS) entry which is preliminary data.</text>
</comment>
<dbReference type="AlphaFoldDB" id="A0A7C5DEV0"/>
<dbReference type="Proteomes" id="UP000886059">
    <property type="component" value="Unassembled WGS sequence"/>
</dbReference>